<dbReference type="PANTHER" id="PTHR34300:SF2">
    <property type="entry name" value="QUEUOSINE PRECURSOR TRANSPORTER-RELATED"/>
    <property type="match status" value="1"/>
</dbReference>
<dbReference type="Pfam" id="PF02592">
    <property type="entry name" value="Vut_1"/>
    <property type="match status" value="1"/>
</dbReference>
<dbReference type="RefSeq" id="WP_083049233.1">
    <property type="nucleotide sequence ID" value="NZ_CAXXQO010000004.1"/>
</dbReference>
<dbReference type="OrthoDB" id="9805479at2"/>
<organism evidence="2 3">
    <name type="scientific">Marispirochaeta aestuarii</name>
    <dbReference type="NCBI Taxonomy" id="1963862"/>
    <lineage>
        <taxon>Bacteria</taxon>
        <taxon>Pseudomonadati</taxon>
        <taxon>Spirochaetota</taxon>
        <taxon>Spirochaetia</taxon>
        <taxon>Spirochaetales</taxon>
        <taxon>Spirochaetaceae</taxon>
        <taxon>Marispirochaeta</taxon>
    </lineage>
</organism>
<feature type="transmembrane region" description="Helical" evidence="1">
    <location>
        <begin position="36"/>
        <end position="52"/>
    </location>
</feature>
<name>A0A1Y1S0K2_9SPIO</name>
<feature type="transmembrane region" description="Helical" evidence="1">
    <location>
        <begin position="58"/>
        <end position="80"/>
    </location>
</feature>
<reference evidence="2 3" key="1">
    <citation type="submission" date="2017-03" db="EMBL/GenBank/DDBJ databases">
        <title>Draft Genome sequence of Marispirochaeta sp. strain JC444.</title>
        <authorList>
            <person name="Shivani Y."/>
            <person name="Subhash Y."/>
            <person name="Sasikala C."/>
            <person name="Ramana C."/>
        </authorList>
    </citation>
    <scope>NUCLEOTIDE SEQUENCE [LARGE SCALE GENOMIC DNA]</scope>
    <source>
        <strain evidence="2 3">JC444</strain>
    </source>
</reference>
<dbReference type="AlphaFoldDB" id="A0A1Y1S0K2"/>
<protein>
    <recommendedName>
        <fullName evidence="1">Probable queuosine precursor transporter</fullName>
        <shortName evidence="1">Q precursor transporter</shortName>
    </recommendedName>
</protein>
<dbReference type="InterPro" id="IPR003744">
    <property type="entry name" value="YhhQ"/>
</dbReference>
<feature type="transmembrane region" description="Helical" evidence="1">
    <location>
        <begin position="200"/>
        <end position="225"/>
    </location>
</feature>
<dbReference type="HAMAP" id="MF_02088">
    <property type="entry name" value="Q_prec_transport"/>
    <property type="match status" value="1"/>
</dbReference>
<dbReference type="NCBIfam" id="TIGR00697">
    <property type="entry name" value="queuosine precursor transporter"/>
    <property type="match status" value="1"/>
</dbReference>
<dbReference type="GO" id="GO:0005886">
    <property type="term" value="C:plasma membrane"/>
    <property type="evidence" value="ECO:0007669"/>
    <property type="project" value="UniProtKB-SubCell"/>
</dbReference>
<feature type="transmembrane region" description="Helical" evidence="1">
    <location>
        <begin position="167"/>
        <end position="194"/>
    </location>
</feature>
<dbReference type="Proteomes" id="UP000192343">
    <property type="component" value="Unassembled WGS sequence"/>
</dbReference>
<evidence type="ECO:0000313" key="3">
    <source>
        <dbReference type="Proteomes" id="UP000192343"/>
    </source>
</evidence>
<accession>A0A1Y1S0K2</accession>
<comment type="function">
    <text evidence="1">Involved in the import of queuosine (Q) precursors, required for Q precursor salvage.</text>
</comment>
<keyword evidence="1" id="KW-0813">Transport</keyword>
<comment type="caution">
    <text evidence="2">The sequence shown here is derived from an EMBL/GenBank/DDBJ whole genome shotgun (WGS) entry which is preliminary data.</text>
</comment>
<keyword evidence="3" id="KW-1185">Reference proteome</keyword>
<feature type="transmembrane region" description="Helical" evidence="1">
    <location>
        <begin position="12"/>
        <end position="29"/>
    </location>
</feature>
<evidence type="ECO:0000313" key="2">
    <source>
        <dbReference type="EMBL" id="ORC36647.1"/>
    </source>
</evidence>
<evidence type="ECO:0000256" key="1">
    <source>
        <dbReference type="HAMAP-Rule" id="MF_02088"/>
    </source>
</evidence>
<gene>
    <name evidence="2" type="ORF">B4O97_06165</name>
</gene>
<proteinExistence type="inferred from homology"/>
<dbReference type="PANTHER" id="PTHR34300">
    <property type="entry name" value="QUEUOSINE PRECURSOR TRANSPORTER-RELATED"/>
    <property type="match status" value="1"/>
</dbReference>
<sequence>MADLVFPFQNEALWVAFLFINFFTIIALYRIMGKTGLFVWIPISVIIANIQVLKTVHIFGLAATLGNIVYATSFLVTDILSENHGKEEAKKAVWVGFFAVLVMTLFMNIALWFIPAPSDFAQGALATIFLVMPRVAGASLVAYILSQRHDVWAYSFWRSRFPEDRHIWIRNNLSTMVSQLIDSVIFVLIAFWGIYEVRVLIDILITTYLFKWLVAVADTPFIYWAKRIRERYL</sequence>
<keyword evidence="1" id="KW-1133">Transmembrane helix</keyword>
<dbReference type="EMBL" id="MWQY01000005">
    <property type="protein sequence ID" value="ORC36647.1"/>
    <property type="molecule type" value="Genomic_DNA"/>
</dbReference>
<comment type="similarity">
    <text evidence="1">Belongs to the vitamin uptake transporter (VUT/ECF) (TC 2.A.88) family. Q precursor transporter subfamily.</text>
</comment>
<keyword evidence="1" id="KW-0812">Transmembrane</keyword>
<keyword evidence="1" id="KW-0472">Membrane</keyword>
<keyword evidence="1" id="KW-1003">Cell membrane</keyword>
<feature type="transmembrane region" description="Helical" evidence="1">
    <location>
        <begin position="92"/>
        <end position="114"/>
    </location>
</feature>
<feature type="transmembrane region" description="Helical" evidence="1">
    <location>
        <begin position="120"/>
        <end position="146"/>
    </location>
</feature>
<dbReference type="GO" id="GO:0022857">
    <property type="term" value="F:transmembrane transporter activity"/>
    <property type="evidence" value="ECO:0007669"/>
    <property type="project" value="UniProtKB-UniRule"/>
</dbReference>
<dbReference type="STRING" id="1963862.B4O97_06165"/>
<comment type="subcellular location">
    <subcellularLocation>
        <location evidence="1">Cell membrane</location>
        <topology evidence="1">Multi-pass membrane protein</topology>
    </subcellularLocation>
</comment>